<evidence type="ECO:0000256" key="1">
    <source>
        <dbReference type="SAM" id="MobiDB-lite"/>
    </source>
</evidence>
<feature type="transmembrane region" description="Helical" evidence="2">
    <location>
        <begin position="188"/>
        <end position="210"/>
    </location>
</feature>
<dbReference type="Proteomes" id="UP000324800">
    <property type="component" value="Unassembled WGS sequence"/>
</dbReference>
<name>A0A5J4VWH5_9EUKA</name>
<feature type="transmembrane region" description="Helical" evidence="2">
    <location>
        <begin position="320"/>
        <end position="336"/>
    </location>
</feature>
<feature type="region of interest" description="Disordered" evidence="1">
    <location>
        <begin position="101"/>
        <end position="120"/>
    </location>
</feature>
<feature type="transmembrane region" description="Helical" evidence="2">
    <location>
        <begin position="222"/>
        <end position="243"/>
    </location>
</feature>
<feature type="transmembrane region" description="Helical" evidence="2">
    <location>
        <begin position="130"/>
        <end position="153"/>
    </location>
</feature>
<gene>
    <name evidence="3" type="ORF">EZS28_017654</name>
</gene>
<evidence type="ECO:0000313" key="3">
    <source>
        <dbReference type="EMBL" id="KAA6386820.1"/>
    </source>
</evidence>
<accession>A0A5J4VWH5</accession>
<reference evidence="3 4" key="1">
    <citation type="submission" date="2019-03" db="EMBL/GenBank/DDBJ databases">
        <title>Single cell metagenomics reveals metabolic interactions within the superorganism composed of flagellate Streblomastix strix and complex community of Bacteroidetes bacteria on its surface.</title>
        <authorList>
            <person name="Treitli S.C."/>
            <person name="Kolisko M."/>
            <person name="Husnik F."/>
            <person name="Keeling P."/>
            <person name="Hampl V."/>
        </authorList>
    </citation>
    <scope>NUCLEOTIDE SEQUENCE [LARGE SCALE GENOMIC DNA]</scope>
    <source>
        <strain evidence="3">ST1C</strain>
    </source>
</reference>
<organism evidence="3 4">
    <name type="scientific">Streblomastix strix</name>
    <dbReference type="NCBI Taxonomy" id="222440"/>
    <lineage>
        <taxon>Eukaryota</taxon>
        <taxon>Metamonada</taxon>
        <taxon>Preaxostyla</taxon>
        <taxon>Oxymonadida</taxon>
        <taxon>Streblomastigidae</taxon>
        <taxon>Streblomastix</taxon>
    </lineage>
</organism>
<proteinExistence type="predicted"/>
<evidence type="ECO:0000313" key="4">
    <source>
        <dbReference type="Proteomes" id="UP000324800"/>
    </source>
</evidence>
<dbReference type="AlphaFoldDB" id="A0A5J4VWH5"/>
<protein>
    <submittedName>
        <fullName evidence="3">Uncharacterized protein</fullName>
    </submittedName>
</protein>
<comment type="caution">
    <text evidence="3">The sequence shown here is derived from an EMBL/GenBank/DDBJ whole genome shotgun (WGS) entry which is preliminary data.</text>
</comment>
<keyword evidence="2" id="KW-0812">Transmembrane</keyword>
<keyword evidence="2" id="KW-1133">Transmembrane helix</keyword>
<keyword evidence="2" id="KW-0472">Membrane</keyword>
<evidence type="ECO:0000256" key="2">
    <source>
        <dbReference type="SAM" id="Phobius"/>
    </source>
</evidence>
<sequence>MAESISFKANPQFITELRNVTGDSIVRYILGHSESLLMMRMLSHREIGSSNQAKIFCSQIAQIFLRPTEERVFEMISTEKNKQENEQDYQFRKMKKNKKQKLIKQGQDSNSNQNTESKKKPKIVLSSQSIAELCAYSIRLALYFGFASFVYIASLSDEIVLINYGRHLFNPDSVSVTVPFLVPRLERIFIISLLPMALCGVGESIVRAVVNGKLLLISNTIMASLSAIYIFAVGFGISLGQILDDSSNGKKFGFGALIEAGKMLIEALFGKGLHLKQRTTGSEVHFSGAIYVAKLTILNFIVRFSKAGPGVILLPPKLEIVYLASVGFFFLIYLLLMQFSYDHGSKDGIQVHPLLTFPNLIQPLCFLSSQSAGTLPIAPPYGRSHSYDSHSRYDAKFSVNPDIFTSPLD</sequence>
<dbReference type="EMBL" id="SNRW01004637">
    <property type="protein sequence ID" value="KAA6386820.1"/>
    <property type="molecule type" value="Genomic_DNA"/>
</dbReference>